<reference evidence="1 2" key="1">
    <citation type="journal article" date="2019" name="Genome Biol. Evol.">
        <title>Insights into the evolution of the New World diploid cottons (Gossypium, subgenus Houzingenia) based on genome sequencing.</title>
        <authorList>
            <person name="Grover C.E."/>
            <person name="Arick M.A. 2nd"/>
            <person name="Thrash A."/>
            <person name="Conover J.L."/>
            <person name="Sanders W.S."/>
            <person name="Peterson D.G."/>
            <person name="Frelichowski J.E."/>
            <person name="Scheffler J.A."/>
            <person name="Scheffler B.E."/>
            <person name="Wendel J.F."/>
        </authorList>
    </citation>
    <scope>NUCLEOTIDE SEQUENCE [LARGE SCALE GENOMIC DNA]</scope>
    <source>
        <strain evidence="1">8</strain>
        <tissue evidence="1">Leaf</tissue>
    </source>
</reference>
<name>A0A7J9E9X2_9ROSI</name>
<evidence type="ECO:0000313" key="2">
    <source>
        <dbReference type="Proteomes" id="UP000593568"/>
    </source>
</evidence>
<proteinExistence type="predicted"/>
<dbReference type="EMBL" id="JABEZW010000007">
    <property type="protein sequence ID" value="MBA0769721.1"/>
    <property type="molecule type" value="Genomic_DNA"/>
</dbReference>
<sequence length="263" mass="30268">MVPQNVSFLMKLAYQLVTNPEALWVKVLRSKYRMRKICPFRENLCWSIGDGQPDSLLHDAWISDLGLLSNHLLNVPYIPTHAKVVDFVDTDGKWKWIDLQRFFSREVLEHIVACHPPCDELGEDKCLWRSNASGKFSDYLQMLKGLKEGCRMTLAARFVVASKKQIYINTFIFQQVFSTADELIRKSDCLVTNACDVVINQSKKRGDEIERSRWKPPDFGWIKINTDDATSRNGNWSIVDGWFVTLKVIGWKALKESLVQGPL</sequence>
<organism evidence="1 2">
    <name type="scientific">Gossypium trilobum</name>
    <dbReference type="NCBI Taxonomy" id="34281"/>
    <lineage>
        <taxon>Eukaryota</taxon>
        <taxon>Viridiplantae</taxon>
        <taxon>Streptophyta</taxon>
        <taxon>Embryophyta</taxon>
        <taxon>Tracheophyta</taxon>
        <taxon>Spermatophyta</taxon>
        <taxon>Magnoliopsida</taxon>
        <taxon>eudicotyledons</taxon>
        <taxon>Gunneridae</taxon>
        <taxon>Pentapetalae</taxon>
        <taxon>rosids</taxon>
        <taxon>malvids</taxon>
        <taxon>Malvales</taxon>
        <taxon>Malvaceae</taxon>
        <taxon>Malvoideae</taxon>
        <taxon>Gossypium</taxon>
    </lineage>
</organism>
<keyword evidence="2" id="KW-1185">Reference proteome</keyword>
<dbReference type="Proteomes" id="UP000593568">
    <property type="component" value="Unassembled WGS sequence"/>
</dbReference>
<accession>A0A7J9E9X2</accession>
<gene>
    <name evidence="1" type="ORF">Gotri_018423</name>
</gene>
<comment type="caution">
    <text evidence="1">The sequence shown here is derived from an EMBL/GenBank/DDBJ whole genome shotgun (WGS) entry which is preliminary data.</text>
</comment>
<evidence type="ECO:0000313" key="1">
    <source>
        <dbReference type="EMBL" id="MBA0769721.1"/>
    </source>
</evidence>
<dbReference type="AlphaFoldDB" id="A0A7J9E9X2"/>
<protein>
    <submittedName>
        <fullName evidence="1">Uncharacterized protein</fullName>
    </submittedName>
</protein>